<feature type="domain" description="PI3K/PI4K catalytic" evidence="25">
    <location>
        <begin position="2124"/>
        <end position="2432"/>
    </location>
</feature>
<dbReference type="InterPro" id="IPR056803">
    <property type="entry name" value="ATR-like_N-HEAT"/>
</dbReference>
<evidence type="ECO:0000256" key="7">
    <source>
        <dbReference type="ARBA" id="ARBA00022527"/>
    </source>
</evidence>
<dbReference type="Gene3D" id="1.25.10.10">
    <property type="entry name" value="Leucine-rich Repeat Variant"/>
    <property type="match status" value="2"/>
</dbReference>
<comment type="caution">
    <text evidence="28">The sequence shown here is derived from an EMBL/GenBank/DDBJ whole genome shotgun (WGS) entry which is preliminary data.</text>
</comment>
<dbReference type="GO" id="GO:0005635">
    <property type="term" value="C:nuclear envelope"/>
    <property type="evidence" value="ECO:0007669"/>
    <property type="project" value="UniProtKB-SubCell"/>
</dbReference>
<keyword evidence="10" id="KW-0677">Repeat</keyword>
<keyword evidence="6" id="KW-0158">Chromosome</keyword>
<evidence type="ECO:0000259" key="27">
    <source>
        <dbReference type="PROSITE" id="PS51190"/>
    </source>
</evidence>
<dbReference type="Pfam" id="PF02259">
    <property type="entry name" value="FAT"/>
    <property type="match status" value="1"/>
</dbReference>
<evidence type="ECO:0000256" key="17">
    <source>
        <dbReference type="ARBA" id="ARBA00023211"/>
    </source>
</evidence>
<evidence type="ECO:0000256" key="16">
    <source>
        <dbReference type="ARBA" id="ARBA00023204"/>
    </source>
</evidence>
<dbReference type="GO" id="GO:0003677">
    <property type="term" value="F:DNA binding"/>
    <property type="evidence" value="ECO:0007669"/>
    <property type="project" value="UniProtKB-KW"/>
</dbReference>
<keyword evidence="8" id="KW-0597">Phosphoprotein</keyword>
<dbReference type="Pfam" id="PF25032">
    <property type="entry name" value="N-HEAT_ATR"/>
    <property type="match status" value="1"/>
</dbReference>
<dbReference type="PROSITE" id="PS00916">
    <property type="entry name" value="PI3_4_KINASE_2"/>
    <property type="match status" value="1"/>
</dbReference>
<dbReference type="FunFam" id="3.30.1010.10:FF:000011">
    <property type="entry name" value="serine/threonine-protein kinase ATR"/>
    <property type="match status" value="1"/>
</dbReference>
<dbReference type="InterPro" id="IPR011990">
    <property type="entry name" value="TPR-like_helical_dom_sf"/>
</dbReference>
<dbReference type="GO" id="GO:0005694">
    <property type="term" value="C:chromosome"/>
    <property type="evidence" value="ECO:0007669"/>
    <property type="project" value="UniProtKB-SubCell"/>
</dbReference>
<dbReference type="InterPro" id="IPR018936">
    <property type="entry name" value="PI3/4_kinase_CS"/>
</dbReference>
<dbReference type="SMART" id="SM00802">
    <property type="entry name" value="UME"/>
    <property type="match status" value="1"/>
</dbReference>
<feature type="compositionally biased region" description="Basic residues" evidence="24">
    <location>
        <begin position="432"/>
        <end position="448"/>
    </location>
</feature>
<evidence type="ECO:0000256" key="15">
    <source>
        <dbReference type="ARBA" id="ARBA00023125"/>
    </source>
</evidence>
<evidence type="ECO:0000256" key="22">
    <source>
        <dbReference type="ARBA" id="ARBA00084048"/>
    </source>
</evidence>
<dbReference type="Gene3D" id="1.10.1070.11">
    <property type="entry name" value="Phosphatidylinositol 3-/4-kinase, catalytic domain"/>
    <property type="match status" value="1"/>
</dbReference>
<comment type="cofactor">
    <cofactor evidence="1">
        <name>Mn(2+)</name>
        <dbReference type="ChEBI" id="CHEBI:29035"/>
    </cofactor>
</comment>
<dbReference type="Gene3D" id="3.30.1010.10">
    <property type="entry name" value="Phosphatidylinositol 3-kinase Catalytic Subunit, Chain A, domain 4"/>
    <property type="match status" value="1"/>
</dbReference>
<dbReference type="GO" id="GO:0004674">
    <property type="term" value="F:protein serine/threonine kinase activity"/>
    <property type="evidence" value="ECO:0007669"/>
    <property type="project" value="UniProtKB-KW"/>
</dbReference>
<dbReference type="GO" id="GO:0006260">
    <property type="term" value="P:DNA replication"/>
    <property type="evidence" value="ECO:0007669"/>
    <property type="project" value="UniProtKB-ARBA"/>
</dbReference>
<dbReference type="Pfam" id="PF00454">
    <property type="entry name" value="PI3_PI4_kinase"/>
    <property type="match status" value="1"/>
</dbReference>
<keyword evidence="29" id="KW-1185">Reference proteome</keyword>
<dbReference type="InterPro" id="IPR036940">
    <property type="entry name" value="PI3/4_kinase_cat_sf"/>
</dbReference>
<comment type="similarity">
    <text evidence="4">Belongs to the PI3/PI4-kinase family. ATM subfamily.</text>
</comment>
<name>A0A5N4EIY2_CAMDR</name>
<dbReference type="SUPFAM" id="SSF48452">
    <property type="entry name" value="TPR-like"/>
    <property type="match status" value="1"/>
</dbReference>
<dbReference type="FunFam" id="1.25.40.10:FF:000142">
    <property type="entry name" value="Serine/threonine-protein kinase ATR"/>
    <property type="match status" value="1"/>
</dbReference>
<dbReference type="InterPro" id="IPR021133">
    <property type="entry name" value="HEAT_type_2"/>
</dbReference>
<dbReference type="GO" id="GO:0000077">
    <property type="term" value="P:DNA damage checkpoint signaling"/>
    <property type="evidence" value="ECO:0007669"/>
    <property type="project" value="UniProtKB-ARBA"/>
</dbReference>
<dbReference type="SUPFAM" id="SSF48371">
    <property type="entry name" value="ARM repeat"/>
    <property type="match status" value="1"/>
</dbReference>
<evidence type="ECO:0000313" key="28">
    <source>
        <dbReference type="EMBL" id="KAB1283315.1"/>
    </source>
</evidence>
<keyword evidence="12" id="KW-0227">DNA damage</keyword>
<dbReference type="InterPro" id="IPR057564">
    <property type="entry name" value="HEAT_ATR"/>
</dbReference>
<feature type="domain" description="FAT" evidence="26">
    <location>
        <begin position="1471"/>
        <end position="2016"/>
    </location>
</feature>
<dbReference type="InterPro" id="IPR056802">
    <property type="entry name" value="ATR-like_M-HEAT"/>
</dbReference>
<evidence type="ECO:0000256" key="8">
    <source>
        <dbReference type="ARBA" id="ARBA00022553"/>
    </source>
</evidence>
<comment type="catalytic activity">
    <reaction evidence="20">
        <text>L-threonyl-[protein] + ATP = O-phospho-L-threonyl-[protein] + ADP + H(+)</text>
        <dbReference type="Rhea" id="RHEA:46608"/>
        <dbReference type="Rhea" id="RHEA-COMP:11060"/>
        <dbReference type="Rhea" id="RHEA-COMP:11605"/>
        <dbReference type="ChEBI" id="CHEBI:15378"/>
        <dbReference type="ChEBI" id="CHEBI:30013"/>
        <dbReference type="ChEBI" id="CHEBI:30616"/>
        <dbReference type="ChEBI" id="CHEBI:61977"/>
        <dbReference type="ChEBI" id="CHEBI:456216"/>
        <dbReference type="EC" id="2.7.11.1"/>
    </reaction>
    <physiologicalReaction direction="left-to-right" evidence="20">
        <dbReference type="Rhea" id="RHEA:46609"/>
    </physiologicalReaction>
</comment>
<keyword evidence="15" id="KW-0238">DNA-binding</keyword>
<organism evidence="28 29">
    <name type="scientific">Camelus dromedarius</name>
    <name type="common">Dromedary</name>
    <name type="synonym">Arabian camel</name>
    <dbReference type="NCBI Taxonomy" id="9838"/>
    <lineage>
        <taxon>Eukaryota</taxon>
        <taxon>Metazoa</taxon>
        <taxon>Chordata</taxon>
        <taxon>Craniata</taxon>
        <taxon>Vertebrata</taxon>
        <taxon>Euteleostomi</taxon>
        <taxon>Mammalia</taxon>
        <taxon>Eutheria</taxon>
        <taxon>Laurasiatheria</taxon>
        <taxon>Artiodactyla</taxon>
        <taxon>Tylopoda</taxon>
        <taxon>Camelidae</taxon>
        <taxon>Camelus</taxon>
    </lineage>
</organism>
<dbReference type="PROSITE" id="PS51190">
    <property type="entry name" value="FATC"/>
    <property type="match status" value="1"/>
</dbReference>
<comment type="catalytic activity">
    <reaction evidence="21">
        <text>L-seryl-[protein] + ATP = O-phospho-L-seryl-[protein] + ADP + H(+)</text>
        <dbReference type="Rhea" id="RHEA:17989"/>
        <dbReference type="Rhea" id="RHEA-COMP:9863"/>
        <dbReference type="Rhea" id="RHEA-COMP:11604"/>
        <dbReference type="ChEBI" id="CHEBI:15378"/>
        <dbReference type="ChEBI" id="CHEBI:29999"/>
        <dbReference type="ChEBI" id="CHEBI:30616"/>
        <dbReference type="ChEBI" id="CHEBI:83421"/>
        <dbReference type="ChEBI" id="CHEBI:456216"/>
        <dbReference type="EC" id="2.7.11.1"/>
    </reaction>
    <physiologicalReaction direction="left-to-right" evidence="21">
        <dbReference type="Rhea" id="RHEA:17990"/>
    </physiologicalReaction>
</comment>
<reference evidence="28 29" key="1">
    <citation type="journal article" date="2019" name="Mol. Ecol. Resour.">
        <title>Improving Illumina assemblies with Hi-C and long reads: an example with the North African dromedary.</title>
        <authorList>
            <person name="Elbers J.P."/>
            <person name="Rogers M.F."/>
            <person name="Perelman P.L."/>
            <person name="Proskuryakova A.A."/>
            <person name="Serdyukova N.A."/>
            <person name="Johnson W.E."/>
            <person name="Horin P."/>
            <person name="Corander J."/>
            <person name="Murphy D."/>
            <person name="Burger P.A."/>
        </authorList>
    </citation>
    <scope>NUCLEOTIDE SEQUENCE [LARGE SCALE GENOMIC DNA]</scope>
    <source>
        <strain evidence="28">Drom800</strain>
        <tissue evidence="28">Blood</tissue>
    </source>
</reference>
<evidence type="ECO:0000256" key="1">
    <source>
        <dbReference type="ARBA" id="ARBA00001936"/>
    </source>
</evidence>
<dbReference type="GO" id="GO:0006281">
    <property type="term" value="P:DNA repair"/>
    <property type="evidence" value="ECO:0007669"/>
    <property type="project" value="UniProtKB-KW"/>
</dbReference>
<dbReference type="SMART" id="SM01343">
    <property type="entry name" value="FATC"/>
    <property type="match status" value="1"/>
</dbReference>
<dbReference type="EMBL" id="JWIN03000001">
    <property type="protein sequence ID" value="KAB1283315.1"/>
    <property type="molecule type" value="Genomic_DNA"/>
</dbReference>
<feature type="domain" description="FATC" evidence="27">
    <location>
        <begin position="2440"/>
        <end position="2472"/>
    </location>
</feature>
<dbReference type="InterPro" id="IPR003151">
    <property type="entry name" value="PIK-rel_kinase_FAT"/>
</dbReference>
<sequence length="2472" mass="281755">MGEHGLELASMIPALRELGSASPEEYNTIVQKPRQILCQFIDRILTDVNVVALELVKKTDSQPTSVMLLDFIQHIMKSSPLMFVNVNGSHGQNEAKGSCIEFSNWIVTRLLRIAATPSCHMLHEKICEVICSLLFLFKSKSPAIFGVLTKELLHLFEDLIYLHERDAEGHSVEWPVVVSRFLSQLDEHVGYLQPAPLQFMNMQNLELIEVTLLTVLIRIIAVVFFRRQELLLWRIGCGLLEYGSPKVKSLAISLLTELFELGGLPAQPASTFFSSFLGLLKHLGEMDADQLKLYEEPLSKLIKTLFPSEAEAYRNIEPVYLSMLLEKLCVMFEDGVLMQLKSDLLKAALCHLLQYFLKYVPAGYESALQVRKVYVRNICRALVDVLGVQINAEYLLGPLYAALKMESMEIIEEVQCQIQQEDLSSDSDGLSPKRRRLSSSLKSSKKAPKQTEETKHVDMNNKSILWSALKQKLESLQIFLELNSLKNPVIETLEGIAVILQLTALCTVHCSHQNMDCHNFKDCQQKCKKKPSVVITWMSLDFYTKVIKSCRTLLESIQKLDLEAVIDKVVKIYDALIYIQVNTSFEDHILEDLCGMLSLPWIYSHSDDDSLKFTTFATNLLTLSQKISDSYSFIDNLCHLCKHLDFREDETDVKTVLGTLLNLMEDPDKNVRVAFSGNIKHILESLDAEDGFIKELFVLRMKEAYTHAQISRNNELKDTLILTTGDIGRYIWQLWAAKGDLVPFALLHLLHCLLSKSASVSGAAYTEIRALVAAKSVKLQNFFSQYKKPICQFLVESLHSSQMTALPSTPCQNAEMRKQDVAHQREMALNTLSEIANVFDFPDLNRFLTRTLQVLLPDLAAKASPAASALIRTLGKQLNVNRREILINNFKYIFSHLVCSCSKDELERALHYLKNETEIELGSLLRQDFQGLHNELLLRIGEHYQQVFNGLSILASFASSDDPYQGPRDITSPELMADYLQPKLLGILAFFNMQLLSSSVGIEDKKMALNSLMSLMKLMGPKHVSSVRVKMMTTLRTGLRFKDDFPELCCRAWDCFVRCLDHAYLGSLLSHVIVALLPLIHIQPKETAAIFHYLIIENRYWVIAETSESTDLQTTLQLSMKAIQHENVDVRIHALTSLKETLYKNQEKLIKYATDSETVEPVISQLVTVLLKGCQDANSQARLLCGECLGELGAIDPGRLDFSTTETQGKDFTFVTGVEDSNFAYGLLMELTRAYLAYADNSRAQDSAAYAIQELLSIYDCREMQTDGSGHQLWRRFPEHVREILEPHLNTRYKSSQKSTDWSGVKKPIYLSKLGNNFAEWSASWAGYLITKVRHDLASKIFTCCSIMMKHDFKVTIYLLPHILVYVLLGCNQEDQQEVYAEIMAVLKHDDQHTIGTQDSASDLCQLSTQTVFSMLDHLTQWARHKFQALNAEKFPQNKSNRNKVDSVVSTVDYEDYQSVTRFLDLIPQNTLAVASFRSKAYTRAVMHFESFITEKKQNIQEHLGFLQKLYAAMHEPDGVAGVSAIRKAEPSLKEQILEHESIGLLRDATACYDRAIQLEPDQIIHYHGVVKSMLGLGQLSTVITQVNGVHANRSEWTDELNTYRVEAAWKLSQWDLVENYLAADGKSTTWSVRLGQLLLSAKKRDMTTFYDTLKLVRTEQIVPLSAASFERGSYQRGYEYIVRLHMLCELEHSIKPLFHQSAGDNSQEDSLNWIARLEMTQNSYRAKEPILALRRALLSLNKRPDYNEMVGECWLQSARVARKAGHHQTAYNALLNAGESRLAELYVERAKWLWSKGDVHQALIVLQKGVELCFPENKTPTESKNMLIHGRAMLLVGRFMEETANFESNAVMKKYKDVTLFLPEWEDGHFYLAKYYDKLMPMVTDNKMEKQGDLIRYIVLHFGRSLQYGNQFIYQSMPRMLSLWLDFGAKAYEWEKAGRSDRAQMRNDLAKINKVITEHTNHLAPYQFLTAFSQLISRICHSHDEVFVVLMEIIAKVFLAYPQQAMWMMTAVSKSSYPMRVNRCKEILNKAIHMKKSLEKFVGDATRLTDKLLELCNKSVDGSSSTLSMSTHFKMLKRLVEDATFSEILIPLQSVMIPTLPSIPGAHANHEPFPGHWAYIAGFDDTVEILASLQKPKKISLKGSDGKFYIMMCKPKDDLRKDCRLMEFNSLINKCLRKDAESRRRELHIRTYAVIPLNDECGIIEWVNNTAGLRPILTKLYKEKGVYMTGKELRQCMLPKSAALSEKLKVFREFLLPRHPPVFHEWFLRTFPDPTSWYSSRSAYCRSTAVMSMVGYILGLGDRHGENILFDSLTGECVHVDFNCLFNKGETFEVPEIVPFRLTHNMVNGMGPMGTEGLFRRACEVTMRLMRDQREPLMSVLKTFLHDPLVEWSKPVKGHSKASLNETGEVVNEKAKTHVLDIEQRLQGVIKTRNRVTGLPLSIEGHVHYLIQEATDENLLCQMYLGWTPYM</sequence>
<dbReference type="GO" id="GO:0000723">
    <property type="term" value="P:telomere maintenance"/>
    <property type="evidence" value="ECO:0007669"/>
    <property type="project" value="TreeGrafter"/>
</dbReference>
<dbReference type="InterPro" id="IPR050517">
    <property type="entry name" value="DDR_Repair_Kinase"/>
</dbReference>
<dbReference type="Proteomes" id="UP000299084">
    <property type="component" value="Unassembled WGS sequence"/>
</dbReference>
<evidence type="ECO:0000256" key="11">
    <source>
        <dbReference type="ARBA" id="ARBA00022741"/>
    </source>
</evidence>
<dbReference type="InterPro" id="IPR003152">
    <property type="entry name" value="FATC_dom"/>
</dbReference>
<dbReference type="GO" id="GO:0005524">
    <property type="term" value="F:ATP binding"/>
    <property type="evidence" value="ECO:0007669"/>
    <property type="project" value="UniProtKB-KW"/>
</dbReference>
<evidence type="ECO:0000256" key="10">
    <source>
        <dbReference type="ARBA" id="ARBA00022737"/>
    </source>
</evidence>
<keyword evidence="9" id="KW-0808">Transferase</keyword>
<evidence type="ECO:0000256" key="2">
    <source>
        <dbReference type="ARBA" id="ARBA00004259"/>
    </source>
</evidence>
<evidence type="ECO:0000256" key="19">
    <source>
        <dbReference type="ARBA" id="ARBA00024420"/>
    </source>
</evidence>
<dbReference type="GO" id="GO:0070310">
    <property type="term" value="C:ATR-ATRIP complex"/>
    <property type="evidence" value="ECO:0007669"/>
    <property type="project" value="UniProtKB-ARBA"/>
</dbReference>
<evidence type="ECO:0000256" key="24">
    <source>
        <dbReference type="SAM" id="MobiDB-lite"/>
    </source>
</evidence>
<gene>
    <name evidence="28" type="ORF">Cadr_000000204</name>
</gene>
<keyword evidence="17" id="KW-0464">Manganese</keyword>
<keyword evidence="11" id="KW-0547">Nucleotide-binding</keyword>
<evidence type="ECO:0000256" key="23">
    <source>
        <dbReference type="PROSITE-ProRule" id="PRU00103"/>
    </source>
</evidence>
<evidence type="ECO:0000256" key="6">
    <source>
        <dbReference type="ARBA" id="ARBA00022454"/>
    </source>
</evidence>
<dbReference type="FunFam" id="1.25.10.10:FF:000149">
    <property type="entry name" value="Serine/threonine-protein kinase ATR"/>
    <property type="match status" value="1"/>
</dbReference>
<dbReference type="InterPro" id="IPR012993">
    <property type="entry name" value="UME"/>
</dbReference>
<dbReference type="Pfam" id="PF08064">
    <property type="entry name" value="UME"/>
    <property type="match status" value="1"/>
</dbReference>
<dbReference type="SMART" id="SM00146">
    <property type="entry name" value="PI3Kc"/>
    <property type="match status" value="1"/>
</dbReference>
<proteinExistence type="inferred from homology"/>
<evidence type="ECO:0000256" key="14">
    <source>
        <dbReference type="ARBA" id="ARBA00022840"/>
    </source>
</evidence>
<dbReference type="InterPro" id="IPR011009">
    <property type="entry name" value="Kinase-like_dom_sf"/>
</dbReference>
<dbReference type="PANTHER" id="PTHR11139:SF69">
    <property type="entry name" value="SERINE_THREONINE-PROTEIN KINASE ATR"/>
    <property type="match status" value="1"/>
</dbReference>
<dbReference type="Pfam" id="PF23593">
    <property type="entry name" value="HEAT_ATR"/>
    <property type="match status" value="1"/>
</dbReference>
<evidence type="ECO:0000256" key="13">
    <source>
        <dbReference type="ARBA" id="ARBA00022777"/>
    </source>
</evidence>
<accession>A0A5N4EIY2</accession>
<evidence type="ECO:0000313" key="29">
    <source>
        <dbReference type="Proteomes" id="UP000299084"/>
    </source>
</evidence>
<keyword evidence="14" id="KW-0067">ATP-binding</keyword>
<dbReference type="Gene3D" id="1.25.40.10">
    <property type="entry name" value="Tetratricopeptide repeat domain"/>
    <property type="match status" value="1"/>
</dbReference>
<dbReference type="PROSITE" id="PS50290">
    <property type="entry name" value="PI3_4_KINASE_3"/>
    <property type="match status" value="1"/>
</dbReference>
<evidence type="ECO:0000259" key="25">
    <source>
        <dbReference type="PROSITE" id="PS50290"/>
    </source>
</evidence>
<comment type="subcellular location">
    <subcellularLocation>
        <location evidence="3">Chromosome</location>
    </subcellularLocation>
    <subcellularLocation>
        <location evidence="2">Nucleus envelope</location>
    </subcellularLocation>
</comment>
<dbReference type="EC" id="2.7.11.1" evidence="5"/>
<dbReference type="InterPro" id="IPR016024">
    <property type="entry name" value="ARM-type_fold"/>
</dbReference>
<keyword evidence="13 28" id="KW-0418">Kinase</keyword>
<evidence type="ECO:0000256" key="20">
    <source>
        <dbReference type="ARBA" id="ARBA00048659"/>
    </source>
</evidence>
<dbReference type="InterPro" id="IPR011989">
    <property type="entry name" value="ARM-like"/>
</dbReference>
<dbReference type="PROSITE" id="PS51189">
    <property type="entry name" value="FAT"/>
    <property type="match status" value="1"/>
</dbReference>
<keyword evidence="16" id="KW-0234">DNA repair</keyword>
<feature type="region of interest" description="Disordered" evidence="24">
    <location>
        <begin position="422"/>
        <end position="455"/>
    </location>
</feature>
<dbReference type="Pfam" id="PF25030">
    <property type="entry name" value="M-HEAT_ATR"/>
    <property type="match status" value="1"/>
</dbReference>
<evidence type="ECO:0000256" key="18">
    <source>
        <dbReference type="ARBA" id="ARBA00023242"/>
    </source>
</evidence>
<protein>
    <recommendedName>
        <fullName evidence="19">Serine/threonine-protein kinase ATR</fullName>
        <ecNumber evidence="5">2.7.11.1</ecNumber>
    </recommendedName>
    <alternativeName>
        <fullName evidence="22">Ataxia telangiectasia and Rad3-related protein</fullName>
    </alternativeName>
</protein>
<dbReference type="SUPFAM" id="SSF56112">
    <property type="entry name" value="Protein kinase-like (PK-like)"/>
    <property type="match status" value="1"/>
</dbReference>
<evidence type="ECO:0000256" key="21">
    <source>
        <dbReference type="ARBA" id="ARBA00048977"/>
    </source>
</evidence>
<evidence type="ECO:0000259" key="26">
    <source>
        <dbReference type="PROSITE" id="PS51189"/>
    </source>
</evidence>
<dbReference type="CDD" id="cd00892">
    <property type="entry name" value="PIKKc_ATR"/>
    <property type="match status" value="1"/>
</dbReference>
<evidence type="ECO:0000256" key="9">
    <source>
        <dbReference type="ARBA" id="ARBA00022679"/>
    </source>
</evidence>
<keyword evidence="7" id="KW-0723">Serine/threonine-protein kinase</keyword>
<keyword evidence="18" id="KW-0539">Nucleus</keyword>
<dbReference type="FunFam" id="1.10.1070.11:FF:000009">
    <property type="entry name" value="Putative serine/threonine-protein kinase ATR"/>
    <property type="match status" value="1"/>
</dbReference>
<feature type="repeat" description="HEAT" evidence="23">
    <location>
        <begin position="656"/>
        <end position="690"/>
    </location>
</feature>
<dbReference type="InterPro" id="IPR014009">
    <property type="entry name" value="PIK_FAT"/>
</dbReference>
<dbReference type="PANTHER" id="PTHR11139">
    <property type="entry name" value="ATAXIA TELANGIECTASIA MUTATED ATM -RELATED"/>
    <property type="match status" value="1"/>
</dbReference>
<dbReference type="Pfam" id="PF02260">
    <property type="entry name" value="FATC"/>
    <property type="match status" value="1"/>
</dbReference>
<evidence type="ECO:0000256" key="4">
    <source>
        <dbReference type="ARBA" id="ARBA00010769"/>
    </source>
</evidence>
<evidence type="ECO:0000256" key="12">
    <source>
        <dbReference type="ARBA" id="ARBA00022763"/>
    </source>
</evidence>
<dbReference type="InterPro" id="IPR000403">
    <property type="entry name" value="PI3/4_kinase_cat_dom"/>
</dbReference>
<evidence type="ECO:0000256" key="5">
    <source>
        <dbReference type="ARBA" id="ARBA00012513"/>
    </source>
</evidence>
<dbReference type="PROSITE" id="PS50077">
    <property type="entry name" value="HEAT_REPEAT"/>
    <property type="match status" value="1"/>
</dbReference>
<evidence type="ECO:0000256" key="3">
    <source>
        <dbReference type="ARBA" id="ARBA00004286"/>
    </source>
</evidence>